<sequence>MTLPPQFNIFPDNLRQEMLQKGIPKTIPAGVEILRAGQYIQAVPIVLSGLVKVITRNEEREFLLYYIHPNESCIMSFFGVIQEESSKIVAVTEAETELLLLPSEWVRSWSKLYPEFNVFFHLLNNLRYTDLLQTINALLFDNLDNRILAFLREKARQQETSFIKIRHREIADAMGTSREVISRVTKKLEHEKKIAQYSDGIEVRL</sequence>
<dbReference type="InterPro" id="IPR000595">
    <property type="entry name" value="cNMP-bd_dom"/>
</dbReference>
<dbReference type="InterPro" id="IPR014710">
    <property type="entry name" value="RmlC-like_jellyroll"/>
</dbReference>
<evidence type="ECO:0000256" key="2">
    <source>
        <dbReference type="ARBA" id="ARBA00023125"/>
    </source>
</evidence>
<dbReference type="EMBL" id="CP030850">
    <property type="protein sequence ID" value="AXE17689.1"/>
    <property type="molecule type" value="Genomic_DNA"/>
</dbReference>
<dbReference type="RefSeq" id="WP_114066474.1">
    <property type="nucleotide sequence ID" value="NZ_CP030850.1"/>
</dbReference>
<dbReference type="SMART" id="SM00419">
    <property type="entry name" value="HTH_CRP"/>
    <property type="match status" value="1"/>
</dbReference>
<evidence type="ECO:0000313" key="5">
    <source>
        <dbReference type="EMBL" id="AXE17689.1"/>
    </source>
</evidence>
<dbReference type="SUPFAM" id="SSF51206">
    <property type="entry name" value="cAMP-binding domain-like"/>
    <property type="match status" value="1"/>
</dbReference>
<dbReference type="InterPro" id="IPR036388">
    <property type="entry name" value="WH-like_DNA-bd_sf"/>
</dbReference>
<name>A0A344TGB8_9BACT</name>
<dbReference type="Gene3D" id="1.10.10.10">
    <property type="entry name" value="Winged helix-like DNA-binding domain superfamily/Winged helix DNA-binding domain"/>
    <property type="match status" value="1"/>
</dbReference>
<dbReference type="KEGG" id="run:DR864_08045"/>
<gene>
    <name evidence="5" type="ORF">DR864_08045</name>
</gene>
<keyword evidence="6" id="KW-1185">Reference proteome</keyword>
<dbReference type="GO" id="GO:0006355">
    <property type="term" value="P:regulation of DNA-templated transcription"/>
    <property type="evidence" value="ECO:0007669"/>
    <property type="project" value="InterPro"/>
</dbReference>
<dbReference type="Pfam" id="PF13545">
    <property type="entry name" value="HTH_Crp_2"/>
    <property type="match status" value="1"/>
</dbReference>
<evidence type="ECO:0000256" key="1">
    <source>
        <dbReference type="ARBA" id="ARBA00023015"/>
    </source>
</evidence>
<dbReference type="InterPro" id="IPR012318">
    <property type="entry name" value="HTH_CRP"/>
</dbReference>
<dbReference type="SUPFAM" id="SSF46785">
    <property type="entry name" value="Winged helix' DNA-binding domain"/>
    <property type="match status" value="1"/>
</dbReference>
<accession>A0A344TGB8</accession>
<organism evidence="5 6">
    <name type="scientific">Runella rosea</name>
    <dbReference type="NCBI Taxonomy" id="2259595"/>
    <lineage>
        <taxon>Bacteria</taxon>
        <taxon>Pseudomonadati</taxon>
        <taxon>Bacteroidota</taxon>
        <taxon>Cytophagia</taxon>
        <taxon>Cytophagales</taxon>
        <taxon>Spirosomataceae</taxon>
        <taxon>Runella</taxon>
    </lineage>
</organism>
<protein>
    <submittedName>
        <fullName evidence="5">Crp/Fnr family transcriptional regulator</fullName>
    </submittedName>
</protein>
<keyword evidence="1" id="KW-0805">Transcription regulation</keyword>
<dbReference type="OrthoDB" id="9776746at2"/>
<dbReference type="InterPro" id="IPR036390">
    <property type="entry name" value="WH_DNA-bd_sf"/>
</dbReference>
<evidence type="ECO:0000256" key="3">
    <source>
        <dbReference type="ARBA" id="ARBA00023163"/>
    </source>
</evidence>
<proteinExistence type="predicted"/>
<dbReference type="Proteomes" id="UP000251993">
    <property type="component" value="Chromosome"/>
</dbReference>
<dbReference type="PROSITE" id="PS51063">
    <property type="entry name" value="HTH_CRP_2"/>
    <property type="match status" value="1"/>
</dbReference>
<dbReference type="GO" id="GO:0003677">
    <property type="term" value="F:DNA binding"/>
    <property type="evidence" value="ECO:0007669"/>
    <property type="project" value="UniProtKB-KW"/>
</dbReference>
<dbReference type="InterPro" id="IPR018490">
    <property type="entry name" value="cNMP-bd_dom_sf"/>
</dbReference>
<feature type="domain" description="HTH crp-type" evidence="4">
    <location>
        <begin position="141"/>
        <end position="205"/>
    </location>
</feature>
<dbReference type="Gene3D" id="2.60.120.10">
    <property type="entry name" value="Jelly Rolls"/>
    <property type="match status" value="1"/>
</dbReference>
<evidence type="ECO:0000259" key="4">
    <source>
        <dbReference type="PROSITE" id="PS51063"/>
    </source>
</evidence>
<dbReference type="CDD" id="cd00038">
    <property type="entry name" value="CAP_ED"/>
    <property type="match status" value="1"/>
</dbReference>
<reference evidence="5 6" key="1">
    <citation type="submission" date="2018-07" db="EMBL/GenBank/DDBJ databases">
        <title>Genome sequencing of Runella.</title>
        <authorList>
            <person name="Baek M.-G."/>
            <person name="Yi H."/>
        </authorList>
    </citation>
    <scope>NUCLEOTIDE SEQUENCE [LARGE SCALE GENOMIC DNA]</scope>
    <source>
        <strain evidence="5 6">HYN0085</strain>
    </source>
</reference>
<evidence type="ECO:0000313" key="6">
    <source>
        <dbReference type="Proteomes" id="UP000251993"/>
    </source>
</evidence>
<keyword evidence="3" id="KW-0804">Transcription</keyword>
<keyword evidence="2" id="KW-0238">DNA-binding</keyword>
<dbReference type="AlphaFoldDB" id="A0A344TGB8"/>